<keyword evidence="4" id="KW-1185">Reference proteome</keyword>
<evidence type="ECO:0000313" key="3">
    <source>
        <dbReference type="EnsemblMetazoa" id="CLYHEMP006009.1"/>
    </source>
</evidence>
<accession>A0A7M5WRH4</accession>
<sequence>MEPNTSSDEESSFSTITAFTETPRSQSEISSVTTESTVTKNDSEITNEISSKFDMLIEQLARNKQIPKEMIKFCEGMKEQYLTQHIPDQSNYADVNKLKSLALRYTDLLSSVDHKSRSMEILKNANDELNQYISDMEDYHTKQMASLKAKISLNRIESEVQSLHPSLSPSVVSSVHKSPTKRRRSSIIGRFFSKNSGSSLPEISELNAIPIDPRQEEIKRIKEELINKTITIEELRKKSEQFEQKEKVLEAAIHNKNIELSRKTSRMMKLSDNLKSQSNSYAKSVMMLNKLQETAQTLNNKMAYTASDIRHNRVKVKENQEKVKKVENSVYATNEENKILLEKLNKRNYELDKKKTINTKLVKEVKKYLLSVISLAEEHGEGVMDEEASKKKDRDSPQDEDPKSQDQILKRLMKISKRKLLKLFQYNKKMIEETKMKKQQLAIVHQACQTTPPTFDERALLNAKVSEQKVRSDVKKIDDELRRIHQNKDSGMSIAGDSDQMYQHRMAAILKTQNHHYPSNVSVQQAVYRVSNDERNSPGGNQGPHYTRDFVDYLEHMKNREIEICQEDLKKLERENYHLKISLDGQFKKVRKLQTDIQYDKTRSHLSPSKSSYIPTGRLSSSPYDTSPKTARQSHYDISPKSTRSPQRSFHTESFPSQPNFDFDDLTRTTALNDNFCAPVSNEAELFMDSFEKGSQLIQGVFSGRDSLERDLLLTRQQIQRNKGLKY</sequence>
<feature type="region of interest" description="Disordered" evidence="2">
    <location>
        <begin position="1"/>
        <end position="43"/>
    </location>
</feature>
<feature type="coiled-coil region" evidence="1">
    <location>
        <begin position="218"/>
        <end position="252"/>
    </location>
</feature>
<dbReference type="GeneID" id="136820719"/>
<keyword evidence="1" id="KW-0175">Coiled coil</keyword>
<feature type="compositionally biased region" description="Polar residues" evidence="2">
    <location>
        <begin position="605"/>
        <end position="633"/>
    </location>
</feature>
<proteinExistence type="predicted"/>
<feature type="region of interest" description="Disordered" evidence="2">
    <location>
        <begin position="381"/>
        <end position="406"/>
    </location>
</feature>
<feature type="compositionally biased region" description="Polar residues" evidence="2">
    <location>
        <begin position="640"/>
        <end position="660"/>
    </location>
</feature>
<name>A0A7M5WRH4_9CNID</name>
<feature type="compositionally biased region" description="Low complexity" evidence="2">
    <location>
        <begin position="27"/>
        <end position="39"/>
    </location>
</feature>
<feature type="compositionally biased region" description="Polar residues" evidence="2">
    <location>
        <begin position="1"/>
        <end position="26"/>
    </location>
</feature>
<evidence type="ECO:0000256" key="1">
    <source>
        <dbReference type="SAM" id="Coils"/>
    </source>
</evidence>
<organism evidence="3 4">
    <name type="scientific">Clytia hemisphaerica</name>
    <dbReference type="NCBI Taxonomy" id="252671"/>
    <lineage>
        <taxon>Eukaryota</taxon>
        <taxon>Metazoa</taxon>
        <taxon>Cnidaria</taxon>
        <taxon>Hydrozoa</taxon>
        <taxon>Hydroidolina</taxon>
        <taxon>Leptothecata</taxon>
        <taxon>Obeliida</taxon>
        <taxon>Clytiidae</taxon>
        <taxon>Clytia</taxon>
    </lineage>
</organism>
<feature type="compositionally biased region" description="Basic and acidic residues" evidence="2">
    <location>
        <begin position="381"/>
        <end position="404"/>
    </location>
</feature>
<dbReference type="AlphaFoldDB" id="A0A7M5WRH4"/>
<evidence type="ECO:0000313" key="4">
    <source>
        <dbReference type="Proteomes" id="UP000594262"/>
    </source>
</evidence>
<protein>
    <submittedName>
        <fullName evidence="3">Uncharacterized protein</fullName>
    </submittedName>
</protein>
<dbReference type="EnsemblMetazoa" id="CLYHEMT006009.1">
    <property type="protein sequence ID" value="CLYHEMP006009.1"/>
    <property type="gene ID" value="CLYHEMG006009"/>
</dbReference>
<reference evidence="3" key="1">
    <citation type="submission" date="2021-01" db="UniProtKB">
        <authorList>
            <consortium name="EnsemblMetazoa"/>
        </authorList>
    </citation>
    <scope>IDENTIFICATION</scope>
</reference>
<feature type="region of interest" description="Disordered" evidence="2">
    <location>
        <begin position="601"/>
        <end position="661"/>
    </location>
</feature>
<dbReference type="Proteomes" id="UP000594262">
    <property type="component" value="Unplaced"/>
</dbReference>
<dbReference type="RefSeq" id="XP_066933038.1">
    <property type="nucleotide sequence ID" value="XM_067076937.1"/>
</dbReference>
<evidence type="ECO:0000256" key="2">
    <source>
        <dbReference type="SAM" id="MobiDB-lite"/>
    </source>
</evidence>